<name>J9F1D9_WUCBA</name>
<evidence type="ECO:0000256" key="1">
    <source>
        <dbReference type="SAM" id="Phobius"/>
    </source>
</evidence>
<organism evidence="2 3">
    <name type="scientific">Wuchereria bancrofti</name>
    <dbReference type="NCBI Taxonomy" id="6293"/>
    <lineage>
        <taxon>Eukaryota</taxon>
        <taxon>Metazoa</taxon>
        <taxon>Ecdysozoa</taxon>
        <taxon>Nematoda</taxon>
        <taxon>Chromadorea</taxon>
        <taxon>Rhabditida</taxon>
        <taxon>Spirurina</taxon>
        <taxon>Spiruromorpha</taxon>
        <taxon>Filarioidea</taxon>
        <taxon>Onchocercidae</taxon>
        <taxon>Wuchereria</taxon>
    </lineage>
</organism>
<proteinExistence type="predicted"/>
<keyword evidence="1" id="KW-0472">Membrane</keyword>
<keyword evidence="1" id="KW-1133">Transmembrane helix</keyword>
<keyword evidence="1" id="KW-0812">Transmembrane</keyword>
<comment type="caution">
    <text evidence="2">The sequence shown here is derived from an EMBL/GenBank/DDBJ whole genome shotgun (WGS) entry which is preliminary data.</text>
</comment>
<protein>
    <submittedName>
        <fullName evidence="2">Uncharacterized protein</fullName>
    </submittedName>
</protein>
<dbReference type="AlphaFoldDB" id="J9F1D9"/>
<dbReference type="EMBL" id="ADBV01000149">
    <property type="protein sequence ID" value="EJW88313.1"/>
    <property type="molecule type" value="Genomic_DNA"/>
</dbReference>
<feature type="transmembrane region" description="Helical" evidence="1">
    <location>
        <begin position="333"/>
        <end position="354"/>
    </location>
</feature>
<reference evidence="3" key="1">
    <citation type="submission" date="2012-08" db="EMBL/GenBank/DDBJ databases">
        <title>The Genome Sequence of Wuchereria bancrofti.</title>
        <authorList>
            <person name="Nutman T.B."/>
            <person name="Fink D.L."/>
            <person name="Russ C."/>
            <person name="Young S."/>
            <person name="Zeng Q."/>
            <person name="Koehrsen M."/>
            <person name="Alvarado L."/>
            <person name="Berlin A."/>
            <person name="Chapman S.B."/>
            <person name="Chen Z."/>
            <person name="Freedman E."/>
            <person name="Gellesch M."/>
            <person name="Goldberg J."/>
            <person name="Griggs A."/>
            <person name="Gujja S."/>
            <person name="Heilman E.R."/>
            <person name="Heiman D."/>
            <person name="Hepburn T."/>
            <person name="Howarth C."/>
            <person name="Jen D."/>
            <person name="Larson L."/>
            <person name="Lewis B."/>
            <person name="Mehta T."/>
            <person name="Park D."/>
            <person name="Pearson M."/>
            <person name="Roberts A."/>
            <person name="Saif S."/>
            <person name="Shea T."/>
            <person name="Shenoy N."/>
            <person name="Sisk P."/>
            <person name="Stolte C."/>
            <person name="Sykes S."/>
            <person name="Walk T."/>
            <person name="White J."/>
            <person name="Yandava C."/>
            <person name="Haas B."/>
            <person name="Henn M.R."/>
            <person name="Nusbaum C."/>
            <person name="Birren B."/>
        </authorList>
    </citation>
    <scope>NUCLEOTIDE SEQUENCE [LARGE SCALE GENOMIC DNA]</scope>
    <source>
        <strain evidence="3">NA</strain>
    </source>
</reference>
<evidence type="ECO:0000313" key="3">
    <source>
        <dbReference type="Proteomes" id="UP000004810"/>
    </source>
</evidence>
<evidence type="ECO:0000313" key="2">
    <source>
        <dbReference type="EMBL" id="EJW88313.1"/>
    </source>
</evidence>
<dbReference type="Proteomes" id="UP000004810">
    <property type="component" value="Unassembled WGS sequence"/>
</dbReference>
<sequence length="355" mass="40277">MREKLLSLVIISEGRGSLDTVVRIKNWLRRTEVSIAIDLERYNKEDNNGIYTQVGDSRTATEDSIIVPRKSASFESKLINLGQVDFAFNQTSEELKSRAAQVEVEKTVADVSCQVEDLVFSIDNETFENSVKFSTNVCNETVIVRDDSGTKSMNSCSWAVNPKDADEMKNISVADGNFTYTFCQIEESDNLRSENPKPSSALISKYNDESTVAINQKFYGTQFVGNLNEVNVENDRMSQPGANLTPADVDEMVVFANAITLTGSKNTISERLRNAFRTIRLLEEGIEVDEVQCNVDIRNNKVLIASNPWPSLTDRLYRYMHNLSHRRNAIRLILRYLLVFYFILLHGAFFRCIIF</sequence>
<accession>J9F1D9</accession>
<gene>
    <name evidence="2" type="ORF">WUBG_00778</name>
</gene>